<dbReference type="Proteomes" id="UP001432209">
    <property type="component" value="Chromosome"/>
</dbReference>
<reference evidence="2" key="1">
    <citation type="submission" date="2022-10" db="EMBL/GenBank/DDBJ databases">
        <title>The complete genomes of actinobacterial strains from the NBC collection.</title>
        <authorList>
            <person name="Joergensen T.S."/>
            <person name="Alvarez Arevalo M."/>
            <person name="Sterndorff E.B."/>
            <person name="Faurdal D."/>
            <person name="Vuksanovic O."/>
            <person name="Mourched A.-S."/>
            <person name="Charusanti P."/>
            <person name="Shaw S."/>
            <person name="Blin K."/>
            <person name="Weber T."/>
        </authorList>
    </citation>
    <scope>NUCLEOTIDE SEQUENCE</scope>
    <source>
        <strain evidence="2">NBC_01432</strain>
    </source>
</reference>
<dbReference type="SUPFAM" id="SSF56112">
    <property type="entry name" value="Protein kinase-like (PK-like)"/>
    <property type="match status" value="1"/>
</dbReference>
<protein>
    <submittedName>
        <fullName evidence="2">Aminoglycoside phosphotransferase family protein</fullName>
    </submittedName>
</protein>
<feature type="domain" description="Aminoglycoside phosphotransferase" evidence="1">
    <location>
        <begin position="11"/>
        <end position="98"/>
    </location>
</feature>
<gene>
    <name evidence="2" type="ORF">OG442_00290</name>
</gene>
<evidence type="ECO:0000313" key="2">
    <source>
        <dbReference type="EMBL" id="WUX50124.1"/>
    </source>
</evidence>
<sequence length="101" mass="11515">MATGTSRRRGRHRARAVATRILRGVRDFQPSAQAVWCDPDARWRPGQIMPHGDLTSWNSVWADDRLVGVIDWDLAIPGEALDDLAQLAWYSVPLRLPDRQR</sequence>
<dbReference type="Pfam" id="PF01636">
    <property type="entry name" value="APH"/>
    <property type="match status" value="1"/>
</dbReference>
<evidence type="ECO:0000313" key="3">
    <source>
        <dbReference type="Proteomes" id="UP001432209"/>
    </source>
</evidence>
<proteinExistence type="predicted"/>
<dbReference type="EMBL" id="CP109495">
    <property type="protein sequence ID" value="WUX50124.1"/>
    <property type="molecule type" value="Genomic_DNA"/>
</dbReference>
<organism evidence="2 3">
    <name type="scientific">Streptomyces niveus</name>
    <name type="common">Streptomyces spheroides</name>
    <dbReference type="NCBI Taxonomy" id="193462"/>
    <lineage>
        <taxon>Bacteria</taxon>
        <taxon>Bacillati</taxon>
        <taxon>Actinomycetota</taxon>
        <taxon>Actinomycetes</taxon>
        <taxon>Kitasatosporales</taxon>
        <taxon>Streptomycetaceae</taxon>
        <taxon>Streptomyces</taxon>
    </lineage>
</organism>
<name>A0ABZ1ZX26_STRNV</name>
<keyword evidence="3" id="KW-1185">Reference proteome</keyword>
<accession>A0ABZ1ZX26</accession>
<evidence type="ECO:0000259" key="1">
    <source>
        <dbReference type="Pfam" id="PF01636"/>
    </source>
</evidence>
<dbReference type="RefSeq" id="WP_329073665.1">
    <property type="nucleotide sequence ID" value="NZ_CP109421.1"/>
</dbReference>
<dbReference type="Gene3D" id="3.90.1200.10">
    <property type="match status" value="1"/>
</dbReference>
<dbReference type="InterPro" id="IPR011009">
    <property type="entry name" value="Kinase-like_dom_sf"/>
</dbReference>
<dbReference type="InterPro" id="IPR002575">
    <property type="entry name" value="Aminoglycoside_PTrfase"/>
</dbReference>